<keyword evidence="2 7" id="KW-0633">Potassium transport</keyword>
<dbReference type="InterPro" id="IPR016449">
    <property type="entry name" value="K_chnl_inward-rec_Kir"/>
</dbReference>
<name>A0AB34JH84_PRYPA</name>
<evidence type="ECO:0000313" key="12">
    <source>
        <dbReference type="Proteomes" id="UP001515480"/>
    </source>
</evidence>
<dbReference type="GO" id="GO:0005242">
    <property type="term" value="F:inward rectifier potassium channel activity"/>
    <property type="evidence" value="ECO:0007669"/>
    <property type="project" value="InterPro"/>
</dbReference>
<evidence type="ECO:0000256" key="6">
    <source>
        <dbReference type="ARBA" id="ARBA00023303"/>
    </source>
</evidence>
<feature type="compositionally biased region" description="Polar residues" evidence="8">
    <location>
        <begin position="14"/>
        <end position="23"/>
    </location>
</feature>
<feature type="transmembrane region" description="Helical" evidence="9">
    <location>
        <begin position="151"/>
        <end position="171"/>
    </location>
</feature>
<feature type="transmembrane region" description="Helical" evidence="9">
    <location>
        <begin position="84"/>
        <end position="107"/>
    </location>
</feature>
<feature type="region of interest" description="Disordered" evidence="8">
    <location>
        <begin position="386"/>
        <end position="411"/>
    </location>
</feature>
<dbReference type="InterPro" id="IPR013518">
    <property type="entry name" value="K_chnl_inward-rec_Kir_cyto"/>
</dbReference>
<evidence type="ECO:0000256" key="8">
    <source>
        <dbReference type="SAM" id="MobiDB-lite"/>
    </source>
</evidence>
<keyword evidence="6 7" id="KW-0407">Ion channel</keyword>
<reference evidence="11 12" key="1">
    <citation type="journal article" date="2024" name="Science">
        <title>Giant polyketide synthase enzymes in the biosynthesis of giant marine polyether toxins.</title>
        <authorList>
            <person name="Fallon T.R."/>
            <person name="Shende V.V."/>
            <person name="Wierzbicki I.H."/>
            <person name="Pendleton A.L."/>
            <person name="Watervoot N.F."/>
            <person name="Auber R.P."/>
            <person name="Gonzalez D.J."/>
            <person name="Wisecaver J.H."/>
            <person name="Moore B.S."/>
        </authorList>
    </citation>
    <scope>NUCLEOTIDE SEQUENCE [LARGE SCALE GENOMIC DNA]</scope>
    <source>
        <strain evidence="11 12">12B1</strain>
    </source>
</reference>
<sequence length="411" mass="45696">MSTDSFAVREESDSSPQSRQAENLRNSLRQARIHLAYEIAKHSPASSGAMGVDGSGPRIRVTGRRHRACFSVCMPLVLQLHPALVVLCMFGVYAACCALFAAIYFAIGEECFRMEGDEFDFNKALWLSVHTFTTVGYGSIYPVCASAHVTVLAQGFVSVLAGATIGGRLFFEVMRPASKIRFSDVFLLDTSGHTPSLTFRLVRESGAVLRDAHVRVQAQILTVQPDGSVSGKRVELPLRSNFFSMLEQWQIYHDINIHSPLWSIRGDLKAQLHVIDVSLSVYDTAYMQEVRMYKSYRHTAFVAQPAKFVGMVEMHRGKGVDEEGELEIKHDLINAYHLLEGESGLRLPPSKLGHALKRAVEASRRSKRQLSNYAKATSRRMLHKIHHMDPPGHASDAYSTTTMGADSRSPQ</sequence>
<comment type="caution">
    <text evidence="11">The sequence shown here is derived from an EMBL/GenBank/DDBJ whole genome shotgun (WGS) entry which is preliminary data.</text>
</comment>
<keyword evidence="9" id="KW-0472">Membrane</keyword>
<evidence type="ECO:0000256" key="9">
    <source>
        <dbReference type="SAM" id="Phobius"/>
    </source>
</evidence>
<dbReference type="Gene3D" id="2.60.40.1400">
    <property type="entry name" value="G protein-activated inward rectifier potassium channel 1"/>
    <property type="match status" value="1"/>
</dbReference>
<dbReference type="EMBL" id="JBGBPQ010000008">
    <property type="protein sequence ID" value="KAL1520328.1"/>
    <property type="molecule type" value="Genomic_DNA"/>
</dbReference>
<keyword evidence="1 7" id="KW-0813">Transport</keyword>
<proteinExistence type="inferred from homology"/>
<comment type="similarity">
    <text evidence="7">Belongs to the inward rectifier-type potassium channel (TC 1.A.2.1) family.</text>
</comment>
<feature type="region of interest" description="Disordered" evidence="8">
    <location>
        <begin position="1"/>
        <end position="23"/>
    </location>
</feature>
<dbReference type="PANTHER" id="PTHR11767">
    <property type="entry name" value="INWARD RECTIFIER POTASSIUM CHANNEL"/>
    <property type="match status" value="1"/>
</dbReference>
<evidence type="ECO:0000259" key="10">
    <source>
        <dbReference type="Pfam" id="PF07885"/>
    </source>
</evidence>
<evidence type="ECO:0000256" key="5">
    <source>
        <dbReference type="ARBA" id="ARBA00023065"/>
    </source>
</evidence>
<dbReference type="InterPro" id="IPR014756">
    <property type="entry name" value="Ig_E-set"/>
</dbReference>
<evidence type="ECO:0000313" key="11">
    <source>
        <dbReference type="EMBL" id="KAL1520328.1"/>
    </source>
</evidence>
<evidence type="ECO:0000256" key="7">
    <source>
        <dbReference type="RuleBase" id="RU003822"/>
    </source>
</evidence>
<organism evidence="11 12">
    <name type="scientific">Prymnesium parvum</name>
    <name type="common">Toxic golden alga</name>
    <dbReference type="NCBI Taxonomy" id="97485"/>
    <lineage>
        <taxon>Eukaryota</taxon>
        <taxon>Haptista</taxon>
        <taxon>Haptophyta</taxon>
        <taxon>Prymnesiophyceae</taxon>
        <taxon>Prymnesiales</taxon>
        <taxon>Prymnesiaceae</taxon>
        <taxon>Prymnesium</taxon>
    </lineage>
</organism>
<evidence type="ECO:0000256" key="4">
    <source>
        <dbReference type="ARBA" id="ARBA00022958"/>
    </source>
</evidence>
<keyword evidence="5 7" id="KW-0406">Ion transport</keyword>
<dbReference type="Proteomes" id="UP001515480">
    <property type="component" value="Unassembled WGS sequence"/>
</dbReference>
<keyword evidence="7 9" id="KW-0812">Transmembrane</keyword>
<feature type="compositionally biased region" description="Polar residues" evidence="8">
    <location>
        <begin position="397"/>
        <end position="411"/>
    </location>
</feature>
<dbReference type="GO" id="GO:0034765">
    <property type="term" value="P:regulation of monoatomic ion transmembrane transport"/>
    <property type="evidence" value="ECO:0007669"/>
    <property type="project" value="TreeGrafter"/>
</dbReference>
<comment type="subcellular location">
    <subcellularLocation>
        <location evidence="7">Membrane</location>
        <topology evidence="7">Multi-pass membrane protein</topology>
    </subcellularLocation>
</comment>
<evidence type="ECO:0000256" key="3">
    <source>
        <dbReference type="ARBA" id="ARBA00022882"/>
    </source>
</evidence>
<feature type="domain" description="Potassium channel" evidence="10">
    <location>
        <begin position="97"/>
        <end position="158"/>
    </location>
</feature>
<keyword evidence="3 7" id="KW-0851">Voltage-gated channel</keyword>
<dbReference type="InterPro" id="IPR013099">
    <property type="entry name" value="K_chnl_dom"/>
</dbReference>
<keyword evidence="12" id="KW-1185">Reference proteome</keyword>
<dbReference type="GO" id="GO:1990573">
    <property type="term" value="P:potassium ion import across plasma membrane"/>
    <property type="evidence" value="ECO:0007669"/>
    <property type="project" value="TreeGrafter"/>
</dbReference>
<dbReference type="Gene3D" id="1.10.287.70">
    <property type="match status" value="1"/>
</dbReference>
<evidence type="ECO:0000256" key="2">
    <source>
        <dbReference type="ARBA" id="ARBA00022538"/>
    </source>
</evidence>
<dbReference type="PANTHER" id="PTHR11767:SF102">
    <property type="entry name" value="INWARDLY RECTIFYING POTASSIUM CHANNEL 1, ISOFORM F"/>
    <property type="match status" value="1"/>
</dbReference>
<dbReference type="AlphaFoldDB" id="A0AB34JH84"/>
<protein>
    <recommendedName>
        <fullName evidence="10">Potassium channel domain-containing protein</fullName>
    </recommendedName>
</protein>
<accession>A0AB34JH84</accession>
<keyword evidence="4 7" id="KW-0630">Potassium</keyword>
<dbReference type="SUPFAM" id="SSF81296">
    <property type="entry name" value="E set domains"/>
    <property type="match status" value="1"/>
</dbReference>
<evidence type="ECO:0000256" key="1">
    <source>
        <dbReference type="ARBA" id="ARBA00022448"/>
    </source>
</evidence>
<dbReference type="SUPFAM" id="SSF81324">
    <property type="entry name" value="Voltage-gated potassium channels"/>
    <property type="match status" value="1"/>
</dbReference>
<dbReference type="GO" id="GO:0005886">
    <property type="term" value="C:plasma membrane"/>
    <property type="evidence" value="ECO:0007669"/>
    <property type="project" value="TreeGrafter"/>
</dbReference>
<gene>
    <name evidence="11" type="ORF">AB1Y20_021918</name>
</gene>
<keyword evidence="9" id="KW-1133">Transmembrane helix</keyword>
<dbReference type="GO" id="GO:0034702">
    <property type="term" value="C:monoatomic ion channel complex"/>
    <property type="evidence" value="ECO:0007669"/>
    <property type="project" value="UniProtKB-KW"/>
</dbReference>
<dbReference type="Pfam" id="PF07885">
    <property type="entry name" value="Ion_trans_2"/>
    <property type="match status" value="1"/>
</dbReference>